<feature type="transmembrane region" description="Helical" evidence="1">
    <location>
        <begin position="47"/>
        <end position="64"/>
    </location>
</feature>
<accession>A0A8J9ZJR0</accession>
<proteinExistence type="predicted"/>
<organism evidence="2 3">
    <name type="scientific">Branchiostoma lanceolatum</name>
    <name type="common">Common lancelet</name>
    <name type="synonym">Amphioxus lanceolatum</name>
    <dbReference type="NCBI Taxonomy" id="7740"/>
    <lineage>
        <taxon>Eukaryota</taxon>
        <taxon>Metazoa</taxon>
        <taxon>Chordata</taxon>
        <taxon>Cephalochordata</taxon>
        <taxon>Leptocardii</taxon>
        <taxon>Amphioxiformes</taxon>
        <taxon>Branchiostomatidae</taxon>
        <taxon>Branchiostoma</taxon>
    </lineage>
</organism>
<name>A0A8J9ZJR0_BRALA</name>
<reference evidence="2" key="1">
    <citation type="submission" date="2022-01" db="EMBL/GenBank/DDBJ databases">
        <authorList>
            <person name="Braso-Vives M."/>
        </authorList>
    </citation>
    <scope>NUCLEOTIDE SEQUENCE</scope>
</reference>
<evidence type="ECO:0000256" key="1">
    <source>
        <dbReference type="SAM" id="Phobius"/>
    </source>
</evidence>
<evidence type="ECO:0000313" key="2">
    <source>
        <dbReference type="EMBL" id="CAH1256702.1"/>
    </source>
</evidence>
<keyword evidence="1" id="KW-0472">Membrane</keyword>
<sequence length="104" mass="11125">MFGTMGRVAMRGLMGAQPNILAAPRSRPAQVFKGMTNLTASISTIDAVLYVTSAAMAGAGIAHYKREEQRTPMRNNIAVVGDASPTEVPTYPWVGVADDHWTGF</sequence>
<dbReference type="AlphaFoldDB" id="A0A8J9ZJR0"/>
<dbReference type="EMBL" id="OV696688">
    <property type="protein sequence ID" value="CAH1256702.1"/>
    <property type="molecule type" value="Genomic_DNA"/>
</dbReference>
<dbReference type="Proteomes" id="UP000838412">
    <property type="component" value="Chromosome 3"/>
</dbReference>
<gene>
    <name evidence="2" type="primary">Hypp1702</name>
    <name evidence="2" type="ORF">BLAG_LOCUS14881</name>
</gene>
<protein>
    <submittedName>
        <fullName evidence="2">Hypp1702 protein</fullName>
    </submittedName>
</protein>
<keyword evidence="1" id="KW-0812">Transmembrane</keyword>
<keyword evidence="1" id="KW-1133">Transmembrane helix</keyword>
<evidence type="ECO:0000313" key="3">
    <source>
        <dbReference type="Proteomes" id="UP000838412"/>
    </source>
</evidence>
<keyword evidence="3" id="KW-1185">Reference proteome</keyword>